<proteinExistence type="predicted"/>
<gene>
    <name evidence="2" type="primary">Dper\GL19355</name>
    <name evidence="2" type="ORF">Dper_GL19355</name>
</gene>
<accession>B4G8V2</accession>
<evidence type="ECO:0000313" key="3">
    <source>
        <dbReference type="Proteomes" id="UP000008744"/>
    </source>
</evidence>
<keyword evidence="3" id="KW-1185">Reference proteome</keyword>
<feature type="region of interest" description="Disordered" evidence="1">
    <location>
        <begin position="1"/>
        <end position="20"/>
    </location>
</feature>
<protein>
    <submittedName>
        <fullName evidence="2">GL19355</fullName>
    </submittedName>
</protein>
<dbReference type="HOGENOM" id="CLU_2374982_0_0_1"/>
<evidence type="ECO:0000313" key="2">
    <source>
        <dbReference type="EMBL" id="EDW28782.1"/>
    </source>
</evidence>
<dbReference type="EMBL" id="CH479180">
    <property type="protein sequence ID" value="EDW28782.1"/>
    <property type="molecule type" value="Genomic_DNA"/>
</dbReference>
<evidence type="ECO:0000256" key="1">
    <source>
        <dbReference type="SAM" id="MobiDB-lite"/>
    </source>
</evidence>
<dbReference type="Proteomes" id="UP000008744">
    <property type="component" value="Unassembled WGS sequence"/>
</dbReference>
<dbReference type="AlphaFoldDB" id="B4G8V2"/>
<reference evidence="2 3" key="1">
    <citation type="journal article" date="2007" name="Nature">
        <title>Evolution of genes and genomes on the Drosophila phylogeny.</title>
        <authorList>
            <consortium name="Drosophila 12 Genomes Consortium"/>
            <person name="Clark A.G."/>
            <person name="Eisen M.B."/>
            <person name="Smith D.R."/>
            <person name="Bergman C.M."/>
            <person name="Oliver B."/>
            <person name="Markow T.A."/>
            <person name="Kaufman T.C."/>
            <person name="Kellis M."/>
            <person name="Gelbart W."/>
            <person name="Iyer V.N."/>
            <person name="Pollard D.A."/>
            <person name="Sackton T.B."/>
            <person name="Larracuente A.M."/>
            <person name="Singh N.D."/>
            <person name="Abad J.P."/>
            <person name="Abt D.N."/>
            <person name="Adryan B."/>
            <person name="Aguade M."/>
            <person name="Akashi H."/>
            <person name="Anderson W.W."/>
            <person name="Aquadro C.F."/>
            <person name="Ardell D.H."/>
            <person name="Arguello R."/>
            <person name="Artieri C.G."/>
            <person name="Barbash D.A."/>
            <person name="Barker D."/>
            <person name="Barsanti P."/>
            <person name="Batterham P."/>
            <person name="Batzoglou S."/>
            <person name="Begun D."/>
            <person name="Bhutkar A."/>
            <person name="Blanco E."/>
            <person name="Bosak S.A."/>
            <person name="Bradley R.K."/>
            <person name="Brand A.D."/>
            <person name="Brent M.R."/>
            <person name="Brooks A.N."/>
            <person name="Brown R.H."/>
            <person name="Butlin R.K."/>
            <person name="Caggese C."/>
            <person name="Calvi B.R."/>
            <person name="Bernardo de Carvalho A."/>
            <person name="Caspi A."/>
            <person name="Castrezana S."/>
            <person name="Celniker S.E."/>
            <person name="Chang J.L."/>
            <person name="Chapple C."/>
            <person name="Chatterji S."/>
            <person name="Chinwalla A."/>
            <person name="Civetta A."/>
            <person name="Clifton S.W."/>
            <person name="Comeron J.M."/>
            <person name="Costello J.C."/>
            <person name="Coyne J.A."/>
            <person name="Daub J."/>
            <person name="David R.G."/>
            <person name="Delcher A.L."/>
            <person name="Delehaunty K."/>
            <person name="Do C.B."/>
            <person name="Ebling H."/>
            <person name="Edwards K."/>
            <person name="Eickbush T."/>
            <person name="Evans J.D."/>
            <person name="Filipski A."/>
            <person name="Findeiss S."/>
            <person name="Freyhult E."/>
            <person name="Fulton L."/>
            <person name="Fulton R."/>
            <person name="Garcia A.C."/>
            <person name="Gardiner A."/>
            <person name="Garfield D.A."/>
            <person name="Garvin B.E."/>
            <person name="Gibson G."/>
            <person name="Gilbert D."/>
            <person name="Gnerre S."/>
            <person name="Godfrey J."/>
            <person name="Good R."/>
            <person name="Gotea V."/>
            <person name="Gravely B."/>
            <person name="Greenberg A.J."/>
            <person name="Griffiths-Jones S."/>
            <person name="Gross S."/>
            <person name="Guigo R."/>
            <person name="Gustafson E.A."/>
            <person name="Haerty W."/>
            <person name="Hahn M.W."/>
            <person name="Halligan D.L."/>
            <person name="Halpern A.L."/>
            <person name="Halter G.M."/>
            <person name="Han M.V."/>
            <person name="Heger A."/>
            <person name="Hillier L."/>
            <person name="Hinrichs A.S."/>
            <person name="Holmes I."/>
            <person name="Hoskins R.A."/>
            <person name="Hubisz M.J."/>
            <person name="Hultmark D."/>
            <person name="Huntley M.A."/>
            <person name="Jaffe D.B."/>
            <person name="Jagadeeshan S."/>
            <person name="Jeck W.R."/>
            <person name="Johnson J."/>
            <person name="Jones C.D."/>
            <person name="Jordan W.C."/>
            <person name="Karpen G.H."/>
            <person name="Kataoka E."/>
            <person name="Keightley P.D."/>
            <person name="Kheradpour P."/>
            <person name="Kirkness E.F."/>
            <person name="Koerich L.B."/>
            <person name="Kristiansen K."/>
            <person name="Kudrna D."/>
            <person name="Kulathinal R.J."/>
            <person name="Kumar S."/>
            <person name="Kwok R."/>
            <person name="Lander E."/>
            <person name="Langley C.H."/>
            <person name="Lapoint R."/>
            <person name="Lazzaro B.P."/>
            <person name="Lee S.J."/>
            <person name="Levesque L."/>
            <person name="Li R."/>
            <person name="Lin C.F."/>
            <person name="Lin M.F."/>
            <person name="Lindblad-Toh K."/>
            <person name="Llopart A."/>
            <person name="Long M."/>
            <person name="Low L."/>
            <person name="Lozovsky E."/>
            <person name="Lu J."/>
            <person name="Luo M."/>
            <person name="Machado C.A."/>
            <person name="Makalowski W."/>
            <person name="Marzo M."/>
            <person name="Matsuda M."/>
            <person name="Matzkin L."/>
            <person name="McAllister B."/>
            <person name="McBride C.S."/>
            <person name="McKernan B."/>
            <person name="McKernan K."/>
            <person name="Mendez-Lago M."/>
            <person name="Minx P."/>
            <person name="Mollenhauer M.U."/>
            <person name="Montooth K."/>
            <person name="Mount S.M."/>
            <person name="Mu X."/>
            <person name="Myers E."/>
            <person name="Negre B."/>
            <person name="Newfeld S."/>
            <person name="Nielsen R."/>
            <person name="Noor M.A."/>
            <person name="O'Grady P."/>
            <person name="Pachter L."/>
            <person name="Papaceit M."/>
            <person name="Parisi M.J."/>
            <person name="Parisi M."/>
            <person name="Parts L."/>
            <person name="Pedersen J.S."/>
            <person name="Pesole G."/>
            <person name="Phillippy A.M."/>
            <person name="Ponting C.P."/>
            <person name="Pop M."/>
            <person name="Porcelli D."/>
            <person name="Powell J.R."/>
            <person name="Prohaska S."/>
            <person name="Pruitt K."/>
            <person name="Puig M."/>
            <person name="Quesneville H."/>
            <person name="Ram K.R."/>
            <person name="Rand D."/>
            <person name="Rasmussen M.D."/>
            <person name="Reed L.K."/>
            <person name="Reenan R."/>
            <person name="Reily A."/>
            <person name="Remington K.A."/>
            <person name="Rieger T.T."/>
            <person name="Ritchie M.G."/>
            <person name="Robin C."/>
            <person name="Rogers Y.H."/>
            <person name="Rohde C."/>
            <person name="Rozas J."/>
            <person name="Rubenfield M.J."/>
            <person name="Ruiz A."/>
            <person name="Russo S."/>
            <person name="Salzberg S.L."/>
            <person name="Sanchez-Gracia A."/>
            <person name="Saranga D.J."/>
            <person name="Sato H."/>
            <person name="Schaeffer S.W."/>
            <person name="Schatz M.C."/>
            <person name="Schlenke T."/>
            <person name="Schwartz R."/>
            <person name="Segarra C."/>
            <person name="Singh R.S."/>
            <person name="Sirot L."/>
            <person name="Sirota M."/>
            <person name="Sisneros N.B."/>
            <person name="Smith C.D."/>
            <person name="Smith T.F."/>
            <person name="Spieth J."/>
            <person name="Stage D.E."/>
            <person name="Stark A."/>
            <person name="Stephan W."/>
            <person name="Strausberg R.L."/>
            <person name="Strempel S."/>
            <person name="Sturgill D."/>
            <person name="Sutton G."/>
            <person name="Sutton G.G."/>
            <person name="Tao W."/>
            <person name="Teichmann S."/>
            <person name="Tobari Y.N."/>
            <person name="Tomimura Y."/>
            <person name="Tsolas J.M."/>
            <person name="Valente V.L."/>
            <person name="Venter E."/>
            <person name="Venter J.C."/>
            <person name="Vicario S."/>
            <person name="Vieira F.G."/>
            <person name="Vilella A.J."/>
            <person name="Villasante A."/>
            <person name="Walenz B."/>
            <person name="Wang J."/>
            <person name="Wasserman M."/>
            <person name="Watts T."/>
            <person name="Wilson D."/>
            <person name="Wilson R.K."/>
            <person name="Wing R.A."/>
            <person name="Wolfner M.F."/>
            <person name="Wong A."/>
            <person name="Wong G.K."/>
            <person name="Wu C.I."/>
            <person name="Wu G."/>
            <person name="Yamamoto D."/>
            <person name="Yang H.P."/>
            <person name="Yang S.P."/>
            <person name="Yorke J.A."/>
            <person name="Yoshida K."/>
            <person name="Zdobnov E."/>
            <person name="Zhang P."/>
            <person name="Zhang Y."/>
            <person name="Zimin A.V."/>
            <person name="Baldwin J."/>
            <person name="Abdouelleil A."/>
            <person name="Abdulkadir J."/>
            <person name="Abebe A."/>
            <person name="Abera B."/>
            <person name="Abreu J."/>
            <person name="Acer S.C."/>
            <person name="Aftuck L."/>
            <person name="Alexander A."/>
            <person name="An P."/>
            <person name="Anderson E."/>
            <person name="Anderson S."/>
            <person name="Arachi H."/>
            <person name="Azer M."/>
            <person name="Bachantsang P."/>
            <person name="Barry A."/>
            <person name="Bayul T."/>
            <person name="Berlin A."/>
            <person name="Bessette D."/>
            <person name="Bloom T."/>
            <person name="Blye J."/>
            <person name="Boguslavskiy L."/>
            <person name="Bonnet C."/>
            <person name="Boukhgalter B."/>
            <person name="Bourzgui I."/>
            <person name="Brown A."/>
            <person name="Cahill P."/>
            <person name="Channer S."/>
            <person name="Cheshatsang Y."/>
            <person name="Chuda L."/>
            <person name="Citroen M."/>
            <person name="Collymore A."/>
            <person name="Cooke P."/>
            <person name="Costello M."/>
            <person name="D'Aco K."/>
            <person name="Daza R."/>
            <person name="De Haan G."/>
            <person name="DeGray S."/>
            <person name="DeMaso C."/>
            <person name="Dhargay N."/>
            <person name="Dooley K."/>
            <person name="Dooley E."/>
            <person name="Doricent M."/>
            <person name="Dorje P."/>
            <person name="Dorjee K."/>
            <person name="Dupes A."/>
            <person name="Elong R."/>
            <person name="Falk J."/>
            <person name="Farina A."/>
            <person name="Faro S."/>
            <person name="Ferguson D."/>
            <person name="Fisher S."/>
            <person name="Foley C.D."/>
            <person name="Franke A."/>
            <person name="Friedrich D."/>
            <person name="Gadbois L."/>
            <person name="Gearin G."/>
            <person name="Gearin C.R."/>
            <person name="Giannoukos G."/>
            <person name="Goode T."/>
            <person name="Graham J."/>
            <person name="Grandbois E."/>
            <person name="Grewal S."/>
            <person name="Gyaltsen K."/>
            <person name="Hafez N."/>
            <person name="Hagos B."/>
            <person name="Hall J."/>
            <person name="Henson C."/>
            <person name="Hollinger A."/>
            <person name="Honan T."/>
            <person name="Huard M.D."/>
            <person name="Hughes L."/>
            <person name="Hurhula B."/>
            <person name="Husby M.E."/>
            <person name="Kamat A."/>
            <person name="Kanga B."/>
            <person name="Kashin S."/>
            <person name="Khazanovich D."/>
            <person name="Kisner P."/>
            <person name="Lance K."/>
            <person name="Lara M."/>
            <person name="Lee W."/>
            <person name="Lennon N."/>
            <person name="Letendre F."/>
            <person name="LeVine R."/>
            <person name="Lipovsky A."/>
            <person name="Liu X."/>
            <person name="Liu J."/>
            <person name="Liu S."/>
            <person name="Lokyitsang T."/>
            <person name="Lokyitsang Y."/>
            <person name="Lubonja R."/>
            <person name="Lui A."/>
            <person name="MacDonald P."/>
            <person name="Magnisalis V."/>
            <person name="Maru K."/>
            <person name="Matthews C."/>
            <person name="McCusker W."/>
            <person name="McDonough S."/>
            <person name="Mehta T."/>
            <person name="Meldrim J."/>
            <person name="Meneus L."/>
            <person name="Mihai O."/>
            <person name="Mihalev A."/>
            <person name="Mihova T."/>
            <person name="Mittelman R."/>
            <person name="Mlenga V."/>
            <person name="Montmayeur A."/>
            <person name="Mulrain L."/>
            <person name="Navidi A."/>
            <person name="Naylor J."/>
            <person name="Negash T."/>
            <person name="Nguyen T."/>
            <person name="Nguyen N."/>
            <person name="Nicol R."/>
            <person name="Norbu C."/>
            <person name="Norbu N."/>
            <person name="Novod N."/>
            <person name="O'Neill B."/>
            <person name="Osman S."/>
            <person name="Markiewicz E."/>
            <person name="Oyono O.L."/>
            <person name="Patti C."/>
            <person name="Phunkhang P."/>
            <person name="Pierre F."/>
            <person name="Priest M."/>
            <person name="Raghuraman S."/>
            <person name="Rege F."/>
            <person name="Reyes R."/>
            <person name="Rise C."/>
            <person name="Rogov P."/>
            <person name="Ross K."/>
            <person name="Ryan E."/>
            <person name="Settipalli S."/>
            <person name="Shea T."/>
            <person name="Sherpa N."/>
            <person name="Shi L."/>
            <person name="Shih D."/>
            <person name="Sparrow T."/>
            <person name="Spaulding J."/>
            <person name="Stalker J."/>
            <person name="Stange-Thomann N."/>
            <person name="Stavropoulos S."/>
            <person name="Stone C."/>
            <person name="Strader C."/>
            <person name="Tesfaye S."/>
            <person name="Thomson T."/>
            <person name="Thoulutsang Y."/>
            <person name="Thoulutsang D."/>
            <person name="Topham K."/>
            <person name="Topping I."/>
            <person name="Tsamla T."/>
            <person name="Vassiliev H."/>
            <person name="Vo A."/>
            <person name="Wangchuk T."/>
            <person name="Wangdi T."/>
            <person name="Weiand M."/>
            <person name="Wilkinson J."/>
            <person name="Wilson A."/>
            <person name="Yadav S."/>
            <person name="Young G."/>
            <person name="Yu Q."/>
            <person name="Zembek L."/>
            <person name="Zhong D."/>
            <person name="Zimmer A."/>
            <person name="Zwirko Z."/>
            <person name="Jaffe D.B."/>
            <person name="Alvarez P."/>
            <person name="Brockman W."/>
            <person name="Butler J."/>
            <person name="Chin C."/>
            <person name="Gnerre S."/>
            <person name="Grabherr M."/>
            <person name="Kleber M."/>
            <person name="Mauceli E."/>
            <person name="MacCallum I."/>
        </authorList>
    </citation>
    <scope>NUCLEOTIDE SEQUENCE [LARGE SCALE GENOMIC DNA]</scope>
    <source>
        <strain evidence="3">MSH-3 / Tucson 14011-0111.49</strain>
    </source>
</reference>
<organism evidence="3">
    <name type="scientific">Drosophila persimilis</name>
    <name type="common">Fruit fly</name>
    <dbReference type="NCBI Taxonomy" id="7234"/>
    <lineage>
        <taxon>Eukaryota</taxon>
        <taxon>Metazoa</taxon>
        <taxon>Ecdysozoa</taxon>
        <taxon>Arthropoda</taxon>
        <taxon>Hexapoda</taxon>
        <taxon>Insecta</taxon>
        <taxon>Pterygota</taxon>
        <taxon>Neoptera</taxon>
        <taxon>Endopterygota</taxon>
        <taxon>Diptera</taxon>
        <taxon>Brachycera</taxon>
        <taxon>Muscomorpha</taxon>
        <taxon>Ephydroidea</taxon>
        <taxon>Drosophilidae</taxon>
        <taxon>Drosophila</taxon>
        <taxon>Sophophora</taxon>
    </lineage>
</organism>
<name>B4G8V2_DROPE</name>
<sequence length="95" mass="10544">MSMSPPTDARRGWRMASPVGSTFKSKAASAAASASVAAIMQREPKRRAPTGNYHELELHLETAKARATEGKSRQPEKERAKDLNQTCDCFLRVRR</sequence>